<keyword evidence="14" id="KW-0547">Nucleotide-binding</keyword>
<dbReference type="InterPro" id="IPR016156">
    <property type="entry name" value="FAD/NAD-linked_Rdtase_dimer_sf"/>
</dbReference>
<evidence type="ECO:0000256" key="5">
    <source>
        <dbReference type="ARBA" id="ARBA00022490"/>
    </source>
</evidence>
<dbReference type="CDD" id="cd06849">
    <property type="entry name" value="lipoyl_domain"/>
    <property type="match status" value="1"/>
</dbReference>
<evidence type="ECO:0000259" key="17">
    <source>
        <dbReference type="PROSITE" id="PS50968"/>
    </source>
</evidence>
<evidence type="ECO:0000256" key="7">
    <source>
        <dbReference type="ARBA" id="ARBA00022827"/>
    </source>
</evidence>
<feature type="binding site" evidence="14">
    <location>
        <begin position="234"/>
        <end position="236"/>
    </location>
    <ligand>
        <name>FAD</name>
        <dbReference type="ChEBI" id="CHEBI:57692"/>
    </ligand>
</feature>
<comment type="cofactor">
    <cofactor evidence="14 16">
        <name>FAD</name>
        <dbReference type="ChEBI" id="CHEBI:57692"/>
    </cofactor>
    <text evidence="14 16">Binds 1 FAD per subunit.</text>
</comment>
<dbReference type="InterPro" id="IPR001100">
    <property type="entry name" value="Pyr_nuc-diS_OxRdtase"/>
</dbReference>
<keyword evidence="10" id="KW-1015">Disulfide bond</keyword>
<dbReference type="PRINTS" id="PR00411">
    <property type="entry name" value="PNDRDTASEI"/>
</dbReference>
<feature type="binding site" evidence="14">
    <location>
        <position position="143"/>
    </location>
    <ligand>
        <name>FAD</name>
        <dbReference type="ChEBI" id="CHEBI:57692"/>
    </ligand>
</feature>
<evidence type="ECO:0000256" key="11">
    <source>
        <dbReference type="ARBA" id="ARBA00023284"/>
    </source>
</evidence>
<dbReference type="Gene3D" id="2.40.50.100">
    <property type="match status" value="1"/>
</dbReference>
<evidence type="ECO:0000256" key="16">
    <source>
        <dbReference type="RuleBase" id="RU003692"/>
    </source>
</evidence>
<evidence type="ECO:0000313" key="19">
    <source>
        <dbReference type="Proteomes" id="UP001142078"/>
    </source>
</evidence>
<keyword evidence="11 16" id="KW-0676">Redox-active center</keyword>
<protein>
    <recommendedName>
        <fullName evidence="4 16">Dihydrolipoyl dehydrogenase</fullName>
        <ecNumber evidence="3 16">1.8.1.4</ecNumber>
    </recommendedName>
</protein>
<dbReference type="EMBL" id="JANJZL010000005">
    <property type="protein sequence ID" value="MCR2044354.1"/>
    <property type="molecule type" value="Genomic_DNA"/>
</dbReference>
<feature type="binding site" evidence="14">
    <location>
        <begin position="271"/>
        <end position="278"/>
    </location>
    <ligand>
        <name>NAD(+)</name>
        <dbReference type="ChEBI" id="CHEBI:57540"/>
    </ligand>
</feature>
<keyword evidence="5" id="KW-0963">Cytoplasm</keyword>
<evidence type="ECO:0000256" key="15">
    <source>
        <dbReference type="PIRSR" id="PIRSR000350-4"/>
    </source>
</evidence>
<evidence type="ECO:0000256" key="10">
    <source>
        <dbReference type="ARBA" id="ARBA00023157"/>
    </source>
</evidence>
<dbReference type="Pfam" id="PF00364">
    <property type="entry name" value="Biotin_lipoyl"/>
    <property type="match status" value="1"/>
</dbReference>
<dbReference type="GO" id="GO:0006103">
    <property type="term" value="P:2-oxoglutarate metabolic process"/>
    <property type="evidence" value="ECO:0007669"/>
    <property type="project" value="TreeGrafter"/>
</dbReference>
<proteinExistence type="inferred from homology"/>
<comment type="subcellular location">
    <subcellularLocation>
        <location evidence="1">Cytoplasm</location>
    </subcellularLocation>
</comment>
<dbReference type="FunFam" id="3.30.390.30:FF:000001">
    <property type="entry name" value="Dihydrolipoyl dehydrogenase"/>
    <property type="match status" value="1"/>
</dbReference>
<dbReference type="InterPro" id="IPR023753">
    <property type="entry name" value="FAD/NAD-binding_dom"/>
</dbReference>
<feature type="binding site" evidence="14">
    <location>
        <position position="294"/>
    </location>
    <ligand>
        <name>NAD(+)</name>
        <dbReference type="ChEBI" id="CHEBI:57540"/>
    </ligand>
</feature>
<dbReference type="InterPro" id="IPR012999">
    <property type="entry name" value="Pyr_OxRdtase_I_AS"/>
</dbReference>
<dbReference type="InterPro" id="IPR004099">
    <property type="entry name" value="Pyr_nucl-diS_OxRdtase_dimer"/>
</dbReference>
<keyword evidence="7 14" id="KW-0274">FAD</keyword>
<feature type="binding site" evidence="14">
    <location>
        <position position="403"/>
    </location>
    <ligand>
        <name>FAD</name>
        <dbReference type="ChEBI" id="CHEBI:57692"/>
    </ligand>
</feature>
<comment type="caution">
    <text evidence="18">The sequence shown here is derived from an EMBL/GenBank/DDBJ whole genome shotgun (WGS) entry which is preliminary data.</text>
</comment>
<dbReference type="GO" id="GO:0050660">
    <property type="term" value="F:flavin adenine dinucleotide binding"/>
    <property type="evidence" value="ECO:0007669"/>
    <property type="project" value="InterPro"/>
</dbReference>
<dbReference type="SUPFAM" id="SSF51905">
    <property type="entry name" value="FAD/NAD(P)-binding domain"/>
    <property type="match status" value="1"/>
</dbReference>
<evidence type="ECO:0000256" key="2">
    <source>
        <dbReference type="ARBA" id="ARBA00007532"/>
    </source>
</evidence>
<dbReference type="GO" id="GO:0005737">
    <property type="term" value="C:cytoplasm"/>
    <property type="evidence" value="ECO:0007669"/>
    <property type="project" value="UniProtKB-SubCell"/>
</dbReference>
<dbReference type="PROSITE" id="PS50968">
    <property type="entry name" value="BIOTINYL_LIPOYL"/>
    <property type="match status" value="1"/>
</dbReference>
<dbReference type="SUPFAM" id="SSF55424">
    <property type="entry name" value="FAD/NAD-linked reductases, dimerisation (C-terminal) domain"/>
    <property type="match status" value="1"/>
</dbReference>
<accession>A0A9X2S5I5</accession>
<keyword evidence="6 16" id="KW-0285">Flavoprotein</keyword>
<dbReference type="Pfam" id="PF07992">
    <property type="entry name" value="Pyr_redox_2"/>
    <property type="match status" value="1"/>
</dbReference>
<dbReference type="EC" id="1.8.1.4" evidence="3 16"/>
<evidence type="ECO:0000256" key="3">
    <source>
        <dbReference type="ARBA" id="ARBA00012608"/>
    </source>
</evidence>
<evidence type="ECO:0000256" key="4">
    <source>
        <dbReference type="ARBA" id="ARBA00016961"/>
    </source>
</evidence>
<evidence type="ECO:0000256" key="13">
    <source>
        <dbReference type="PIRSR" id="PIRSR000350-2"/>
    </source>
</evidence>
<keyword evidence="9 14" id="KW-0520">NAD</keyword>
<keyword evidence="19" id="KW-1185">Reference proteome</keyword>
<evidence type="ECO:0000313" key="18">
    <source>
        <dbReference type="EMBL" id="MCR2044354.1"/>
    </source>
</evidence>
<dbReference type="InterPro" id="IPR011053">
    <property type="entry name" value="Single_hybrid_motif"/>
</dbReference>
<feature type="domain" description="Lipoyl-binding" evidence="17">
    <location>
        <begin position="1"/>
        <end position="64"/>
    </location>
</feature>
<dbReference type="SUPFAM" id="SSF51230">
    <property type="entry name" value="Single hybrid motif"/>
    <property type="match status" value="1"/>
</dbReference>
<feature type="disulfide bond" description="Redox-active" evidence="15">
    <location>
        <begin position="134"/>
        <end position="139"/>
    </location>
</feature>
<feature type="binding site" evidence="14">
    <location>
        <position position="206"/>
    </location>
    <ligand>
        <name>FAD</name>
        <dbReference type="ChEBI" id="CHEBI:57692"/>
    </ligand>
</feature>
<comment type="miscellaneous">
    <text evidence="16">The active site is a redox-active disulfide bond.</text>
</comment>
<dbReference type="NCBIfam" id="TIGR01350">
    <property type="entry name" value="lipoamide_DH"/>
    <property type="match status" value="1"/>
</dbReference>
<dbReference type="InterPro" id="IPR050151">
    <property type="entry name" value="Class-I_Pyr_Nuc-Dis_Oxidored"/>
</dbReference>
<dbReference type="InterPro" id="IPR000089">
    <property type="entry name" value="Biotin_lipoyl"/>
</dbReference>
<keyword evidence="8 16" id="KW-0560">Oxidoreductase</keyword>
<dbReference type="PRINTS" id="PR00368">
    <property type="entry name" value="FADPNR"/>
</dbReference>
<dbReference type="RefSeq" id="WP_222704708.1">
    <property type="nucleotide sequence ID" value="NZ_CABKTM010000011.1"/>
</dbReference>
<evidence type="ECO:0000256" key="8">
    <source>
        <dbReference type="ARBA" id="ARBA00023002"/>
    </source>
</evidence>
<dbReference type="GO" id="GO:0004148">
    <property type="term" value="F:dihydrolipoyl dehydrogenase (NADH) activity"/>
    <property type="evidence" value="ECO:0007669"/>
    <property type="project" value="UniProtKB-EC"/>
</dbReference>
<sequence>MKSGKVVRVCKNVGDEIHSGEPLVAVEENKKTIDIYSNAEGIIKEINVKEGDKVKLGQLLVLIEGEIVEQKEVKKESKGSFNYFEGIMSPIEEEIETKVTIIGSGPGGYVAAIKLAQMGADVVIVEKDSIGGTCLNRGCIPTKALVRSAEIYKNIQDANKYGCFSKEHGVNMDEVISRKDNIVAQLTGGIEHLLGSNNVKIITGVGEIVDENTVFVKSKRKETTIKTEDIIIATGSTVSRLPIPGIELDNVLKSDEALELIKLPEEIVIIGGGVIGMEFAFIYNSLGSKVTIVEFMPNILPSLDEDVQDTIREIAEDRGIKIYTDSKVDRILDDENHKCIVEFTNGEKKFISTEKVLVSVGRQPYIEGLNLEKVKVELNENKKGVKVDHKMRTNIPNIYAIGDATGQVQLAHVASAQGIVAAKNIMGKESVIDYSNIPSAIFTDPEIATIGIDEKTAAKENIDVEIGKFPFMSNGKALTYGSTEGFVKIIVEKDSKKVIGAAIIGPNATDLINEVSIAISNELTIDYIIDTIHPHPTTSESIFEAALAAEGMCIHN</sequence>
<dbReference type="AlphaFoldDB" id="A0A9X2S5I5"/>
<reference evidence="18" key="1">
    <citation type="submission" date="2022-07" db="EMBL/GenBank/DDBJ databases">
        <title>Enhanced cultured diversity of the mouse gut microbiota enables custom-made synthetic communities.</title>
        <authorList>
            <person name="Afrizal A."/>
        </authorList>
    </citation>
    <scope>NUCLEOTIDE SEQUENCE</scope>
    <source>
        <strain evidence="18">DSM 29482</strain>
    </source>
</reference>
<dbReference type="PANTHER" id="PTHR22912:SF217">
    <property type="entry name" value="DIHYDROLIPOYL DEHYDROGENASE"/>
    <property type="match status" value="1"/>
</dbReference>
<dbReference type="PIRSF" id="PIRSF000350">
    <property type="entry name" value="Mercury_reductase_MerA"/>
    <property type="match status" value="1"/>
</dbReference>
<dbReference type="Pfam" id="PF02852">
    <property type="entry name" value="Pyr_redox_dim"/>
    <property type="match status" value="1"/>
</dbReference>
<comment type="similarity">
    <text evidence="2 16">Belongs to the class-I pyridine nucleotide-disulfide oxidoreductase family.</text>
</comment>
<dbReference type="Gene3D" id="3.30.390.30">
    <property type="match status" value="1"/>
</dbReference>
<evidence type="ECO:0000256" key="1">
    <source>
        <dbReference type="ARBA" id="ARBA00004496"/>
    </source>
</evidence>
<dbReference type="Gene3D" id="3.50.50.60">
    <property type="entry name" value="FAD/NAD(P)-binding domain"/>
    <property type="match status" value="2"/>
</dbReference>
<gene>
    <name evidence="18" type="primary">lpdA</name>
    <name evidence="18" type="ORF">NSA23_09525</name>
</gene>
<feature type="active site" description="Proton acceptor" evidence="13">
    <location>
        <position position="535"/>
    </location>
</feature>
<feature type="binding site" evidence="14">
    <location>
        <position position="361"/>
    </location>
    <ligand>
        <name>NAD(+)</name>
        <dbReference type="ChEBI" id="CHEBI:57540"/>
    </ligand>
</feature>
<dbReference type="PANTHER" id="PTHR22912">
    <property type="entry name" value="DISULFIDE OXIDOREDUCTASE"/>
    <property type="match status" value="1"/>
</dbReference>
<dbReference type="PROSITE" id="PS00076">
    <property type="entry name" value="PYRIDINE_REDOX_1"/>
    <property type="match status" value="1"/>
</dbReference>
<evidence type="ECO:0000256" key="6">
    <source>
        <dbReference type="ARBA" id="ARBA00022630"/>
    </source>
</evidence>
<evidence type="ECO:0000256" key="12">
    <source>
        <dbReference type="ARBA" id="ARBA00049187"/>
    </source>
</evidence>
<comment type="catalytic activity">
    <reaction evidence="12 16">
        <text>N(6)-[(R)-dihydrolipoyl]-L-lysyl-[protein] + NAD(+) = N(6)-[(R)-lipoyl]-L-lysyl-[protein] + NADH + H(+)</text>
        <dbReference type="Rhea" id="RHEA:15045"/>
        <dbReference type="Rhea" id="RHEA-COMP:10474"/>
        <dbReference type="Rhea" id="RHEA-COMP:10475"/>
        <dbReference type="ChEBI" id="CHEBI:15378"/>
        <dbReference type="ChEBI" id="CHEBI:57540"/>
        <dbReference type="ChEBI" id="CHEBI:57945"/>
        <dbReference type="ChEBI" id="CHEBI:83099"/>
        <dbReference type="ChEBI" id="CHEBI:83100"/>
        <dbReference type="EC" id="1.8.1.4"/>
    </reaction>
</comment>
<evidence type="ECO:0000256" key="14">
    <source>
        <dbReference type="PIRSR" id="PIRSR000350-3"/>
    </source>
</evidence>
<name>A0A9X2S5I5_9FIRM</name>
<dbReference type="Proteomes" id="UP001142078">
    <property type="component" value="Unassembled WGS sequence"/>
</dbReference>
<organism evidence="18 19">
    <name type="scientific">Anaerosalibacter massiliensis</name>
    <dbReference type="NCBI Taxonomy" id="1347392"/>
    <lineage>
        <taxon>Bacteria</taxon>
        <taxon>Bacillati</taxon>
        <taxon>Bacillota</taxon>
        <taxon>Tissierellia</taxon>
        <taxon>Tissierellales</taxon>
        <taxon>Sporanaerobacteraceae</taxon>
        <taxon>Anaerosalibacter</taxon>
    </lineage>
</organism>
<dbReference type="InterPro" id="IPR036188">
    <property type="entry name" value="FAD/NAD-bd_sf"/>
</dbReference>
<dbReference type="InterPro" id="IPR006258">
    <property type="entry name" value="Lipoamide_DH"/>
</dbReference>
<evidence type="ECO:0000256" key="9">
    <source>
        <dbReference type="ARBA" id="ARBA00023027"/>
    </source>
</evidence>